<evidence type="ECO:0000313" key="8">
    <source>
        <dbReference type="EMBL" id="CAG8629182.1"/>
    </source>
</evidence>
<dbReference type="GO" id="GO:0000166">
    <property type="term" value="F:nucleotide binding"/>
    <property type="evidence" value="ECO:0007669"/>
    <property type="project" value="InterPro"/>
</dbReference>
<evidence type="ECO:0000256" key="2">
    <source>
        <dbReference type="ARBA" id="ARBA00022679"/>
    </source>
</evidence>
<gene>
    <name evidence="8" type="ORF">PBRASI_LOCUS9153</name>
</gene>
<protein>
    <recommendedName>
        <fullName evidence="1">DNA-directed DNA polymerase</fullName>
        <ecNumber evidence="1">2.7.7.7</ecNumber>
    </recommendedName>
</protein>
<evidence type="ECO:0000256" key="1">
    <source>
        <dbReference type="ARBA" id="ARBA00012417"/>
    </source>
</evidence>
<keyword evidence="5" id="KW-0238">DNA-binding</keyword>
<dbReference type="GO" id="GO:0003887">
    <property type="term" value="F:DNA-directed DNA polymerase activity"/>
    <property type="evidence" value="ECO:0007669"/>
    <property type="project" value="UniProtKB-KW"/>
</dbReference>
<dbReference type="EMBL" id="CAJVPI010001865">
    <property type="protein sequence ID" value="CAG8629182.1"/>
    <property type="molecule type" value="Genomic_DNA"/>
</dbReference>
<dbReference type="PANTHER" id="PTHR10322">
    <property type="entry name" value="DNA POLYMERASE CATALYTIC SUBUNIT"/>
    <property type="match status" value="1"/>
</dbReference>
<dbReference type="Proteomes" id="UP000789739">
    <property type="component" value="Unassembled WGS sequence"/>
</dbReference>
<keyword evidence="2" id="KW-0808">Transferase</keyword>
<keyword evidence="3" id="KW-0548">Nucleotidyltransferase</keyword>
<keyword evidence="4" id="KW-0239">DNA-directed DNA polymerase</keyword>
<evidence type="ECO:0000313" key="9">
    <source>
        <dbReference type="Proteomes" id="UP000789739"/>
    </source>
</evidence>
<dbReference type="OrthoDB" id="2393851at2759"/>
<dbReference type="SUPFAM" id="SSF53098">
    <property type="entry name" value="Ribonuclease H-like"/>
    <property type="match status" value="2"/>
</dbReference>
<dbReference type="InterPro" id="IPR023211">
    <property type="entry name" value="DNA_pol_palm_dom_sf"/>
</dbReference>
<dbReference type="InterPro" id="IPR012337">
    <property type="entry name" value="RNaseH-like_sf"/>
</dbReference>
<organism evidence="8 9">
    <name type="scientific">Paraglomus brasilianum</name>
    <dbReference type="NCBI Taxonomy" id="144538"/>
    <lineage>
        <taxon>Eukaryota</taxon>
        <taxon>Fungi</taxon>
        <taxon>Fungi incertae sedis</taxon>
        <taxon>Mucoromycota</taxon>
        <taxon>Glomeromycotina</taxon>
        <taxon>Glomeromycetes</taxon>
        <taxon>Paraglomerales</taxon>
        <taxon>Paraglomeraceae</taxon>
        <taxon>Paraglomus</taxon>
    </lineage>
</organism>
<comment type="catalytic activity">
    <reaction evidence="6">
        <text>DNA(n) + a 2'-deoxyribonucleoside 5'-triphosphate = DNA(n+1) + diphosphate</text>
        <dbReference type="Rhea" id="RHEA:22508"/>
        <dbReference type="Rhea" id="RHEA-COMP:17339"/>
        <dbReference type="Rhea" id="RHEA-COMP:17340"/>
        <dbReference type="ChEBI" id="CHEBI:33019"/>
        <dbReference type="ChEBI" id="CHEBI:61560"/>
        <dbReference type="ChEBI" id="CHEBI:173112"/>
        <dbReference type="EC" id="2.7.7.7"/>
    </reaction>
</comment>
<evidence type="ECO:0000259" key="7">
    <source>
        <dbReference type="Pfam" id="PF00136"/>
    </source>
</evidence>
<dbReference type="Gene3D" id="3.90.1600.10">
    <property type="entry name" value="Palm domain of DNA polymerase"/>
    <property type="match status" value="1"/>
</dbReference>
<feature type="domain" description="DNA-directed DNA polymerase family B multifunctional" evidence="7">
    <location>
        <begin position="254"/>
        <end position="327"/>
    </location>
</feature>
<dbReference type="Pfam" id="PF00136">
    <property type="entry name" value="DNA_pol_B"/>
    <property type="match status" value="1"/>
</dbReference>
<accession>A0A9N9GRE6</accession>
<dbReference type="Gene3D" id="3.30.342.10">
    <property type="entry name" value="DNA Polymerase, chain B, domain 1"/>
    <property type="match status" value="1"/>
</dbReference>
<comment type="caution">
    <text evidence="8">The sequence shown here is derived from an EMBL/GenBank/DDBJ whole genome shotgun (WGS) entry which is preliminary data.</text>
</comment>
<dbReference type="SUPFAM" id="SSF56672">
    <property type="entry name" value="DNA/RNA polymerases"/>
    <property type="match status" value="1"/>
</dbReference>
<evidence type="ECO:0000256" key="3">
    <source>
        <dbReference type="ARBA" id="ARBA00022695"/>
    </source>
</evidence>
<proteinExistence type="predicted"/>
<dbReference type="PANTHER" id="PTHR10322:SF23">
    <property type="entry name" value="DNA POLYMERASE DELTA CATALYTIC SUBUNIT"/>
    <property type="match status" value="1"/>
</dbReference>
<evidence type="ECO:0000256" key="6">
    <source>
        <dbReference type="ARBA" id="ARBA00049244"/>
    </source>
</evidence>
<dbReference type="InterPro" id="IPR043502">
    <property type="entry name" value="DNA/RNA_pol_sf"/>
</dbReference>
<keyword evidence="9" id="KW-1185">Reference proteome</keyword>
<evidence type="ECO:0000256" key="5">
    <source>
        <dbReference type="ARBA" id="ARBA00023125"/>
    </source>
</evidence>
<dbReference type="InterPro" id="IPR050240">
    <property type="entry name" value="DNA_pol_type-B"/>
</dbReference>
<name>A0A9N9GRE6_9GLOM</name>
<dbReference type="EC" id="2.7.7.7" evidence="1"/>
<dbReference type="InterPro" id="IPR006134">
    <property type="entry name" value="DNA-dir_DNA_pol_B_multi_dom"/>
</dbReference>
<sequence>MSKQNAHVIRYGGGETLAGIPTRNDIISECGNGLTAILQQSLSDKQPIYFMPNDVNDATEYVKNVSTYILRIYGTLINGQKARVDITGIKPFFDIAVSDNEPLSAFKSRLVKIISGAEKIDKSKFGINIVYAYPIRGYHTEKKMYIRITTWNHYDRTQILKEVRKYGIETASDDITTMNRIYEDAILHPSDISAKNMCEVANYCVIDALRCQELMVKHNVINDYREVSSIAYVSLSDSHYFAGGMKVCNLLGVEAWSSNMLYSMIASENTESGKYPGAYVITAIKGLENKRPVTGLDFASLYPSLIMTYNLSPDKIILSREEAINVSDSGKFFTRASDEIRK</sequence>
<evidence type="ECO:0000256" key="4">
    <source>
        <dbReference type="ARBA" id="ARBA00022932"/>
    </source>
</evidence>
<dbReference type="AlphaFoldDB" id="A0A9N9GRE6"/>
<dbReference type="GO" id="GO:0003677">
    <property type="term" value="F:DNA binding"/>
    <property type="evidence" value="ECO:0007669"/>
    <property type="project" value="UniProtKB-KW"/>
</dbReference>
<reference evidence="8" key="1">
    <citation type="submission" date="2021-06" db="EMBL/GenBank/DDBJ databases">
        <authorList>
            <person name="Kallberg Y."/>
            <person name="Tangrot J."/>
            <person name="Rosling A."/>
        </authorList>
    </citation>
    <scope>NUCLEOTIDE SEQUENCE</scope>
    <source>
        <strain evidence="8">BR232B</strain>
    </source>
</reference>
<dbReference type="GO" id="GO:0006261">
    <property type="term" value="P:DNA-templated DNA replication"/>
    <property type="evidence" value="ECO:0007669"/>
    <property type="project" value="TreeGrafter"/>
</dbReference>